<gene>
    <name evidence="2" type="ORF">GQF63_18490</name>
</gene>
<accession>A0A6N8L3Y3</accession>
<keyword evidence="3" id="KW-1185">Reference proteome</keyword>
<organism evidence="2 3">
    <name type="scientific">Sphingobacterium humi</name>
    <dbReference type="NCBI Taxonomy" id="1796905"/>
    <lineage>
        <taxon>Bacteria</taxon>
        <taxon>Pseudomonadati</taxon>
        <taxon>Bacteroidota</taxon>
        <taxon>Sphingobacteriia</taxon>
        <taxon>Sphingobacteriales</taxon>
        <taxon>Sphingobacteriaceae</taxon>
        <taxon>Sphingobacterium</taxon>
    </lineage>
</organism>
<dbReference type="EMBL" id="WSQA01000019">
    <property type="protein sequence ID" value="MVZ64017.1"/>
    <property type="molecule type" value="Genomic_DNA"/>
</dbReference>
<keyword evidence="1" id="KW-0472">Membrane</keyword>
<evidence type="ECO:0000256" key="1">
    <source>
        <dbReference type="SAM" id="Phobius"/>
    </source>
</evidence>
<dbReference type="Proteomes" id="UP000435036">
    <property type="component" value="Unassembled WGS sequence"/>
</dbReference>
<comment type="caution">
    <text evidence="2">The sequence shown here is derived from an EMBL/GenBank/DDBJ whole genome shotgun (WGS) entry which is preliminary data.</text>
</comment>
<dbReference type="AlphaFoldDB" id="A0A6N8L3Y3"/>
<feature type="transmembrane region" description="Helical" evidence="1">
    <location>
        <begin position="110"/>
        <end position="133"/>
    </location>
</feature>
<keyword evidence="1" id="KW-0812">Transmembrane</keyword>
<evidence type="ECO:0000313" key="3">
    <source>
        <dbReference type="Proteomes" id="UP000435036"/>
    </source>
</evidence>
<sequence>MNEKSKIYIFIDEEAVPLAEMYAPVTFELDTRKLVDGPHQLRIVSKDPTGKEGLRVIPFEVRNGPAIEVTGIKENAIVDDLVPIMIHAYGKGDSKTFLIEGSETPQSIPWWIWILIIGFVGWGMYYTFMYLFLG</sequence>
<dbReference type="OrthoDB" id="893153at2"/>
<evidence type="ECO:0000313" key="2">
    <source>
        <dbReference type="EMBL" id="MVZ64017.1"/>
    </source>
</evidence>
<keyword evidence="1" id="KW-1133">Transmembrane helix</keyword>
<reference evidence="2 3" key="1">
    <citation type="submission" date="2019-12" db="EMBL/GenBank/DDBJ databases">
        <authorList>
            <person name="Dong K."/>
        </authorList>
    </citation>
    <scope>NUCLEOTIDE SEQUENCE [LARGE SCALE GENOMIC DNA]</scope>
    <source>
        <strain evidence="2 3">JCM 31225</strain>
    </source>
</reference>
<name>A0A6N8L3Y3_9SPHI</name>
<dbReference type="RefSeq" id="WP_160370736.1">
    <property type="nucleotide sequence ID" value="NZ_WSQA01000019.1"/>
</dbReference>
<proteinExistence type="predicted"/>
<protein>
    <submittedName>
        <fullName evidence="2">Cytochrome C</fullName>
    </submittedName>
</protein>